<dbReference type="GO" id="GO:0005739">
    <property type="term" value="C:mitochondrion"/>
    <property type="evidence" value="ECO:0007669"/>
    <property type="project" value="TreeGrafter"/>
</dbReference>
<dbReference type="InterPro" id="IPR042179">
    <property type="entry name" value="KGD_C_sf"/>
</dbReference>
<keyword evidence="3" id="KW-0809">Transit peptide</keyword>
<feature type="domain" description="Dehydrogenase E1 component" evidence="7">
    <location>
        <begin position="452"/>
        <end position="620"/>
    </location>
</feature>
<dbReference type="GO" id="GO:0045252">
    <property type="term" value="C:oxoglutarate dehydrogenase complex"/>
    <property type="evidence" value="ECO:0007669"/>
    <property type="project" value="TreeGrafter"/>
</dbReference>
<dbReference type="Gene3D" id="3.40.50.12470">
    <property type="match status" value="1"/>
</dbReference>
<feature type="region of interest" description="Disordered" evidence="6">
    <location>
        <begin position="30"/>
        <end position="52"/>
    </location>
</feature>
<dbReference type="Pfam" id="PF00676">
    <property type="entry name" value="E1_dh"/>
    <property type="match status" value="1"/>
</dbReference>
<organism evidence="9 10">
    <name type="scientific">Nezara viridula</name>
    <name type="common">Southern green stink bug</name>
    <name type="synonym">Cimex viridulus</name>
    <dbReference type="NCBI Taxonomy" id="85310"/>
    <lineage>
        <taxon>Eukaryota</taxon>
        <taxon>Metazoa</taxon>
        <taxon>Ecdysozoa</taxon>
        <taxon>Arthropoda</taxon>
        <taxon>Hexapoda</taxon>
        <taxon>Insecta</taxon>
        <taxon>Pterygota</taxon>
        <taxon>Neoptera</taxon>
        <taxon>Paraneoptera</taxon>
        <taxon>Hemiptera</taxon>
        <taxon>Heteroptera</taxon>
        <taxon>Panheteroptera</taxon>
        <taxon>Pentatomomorpha</taxon>
        <taxon>Pentatomoidea</taxon>
        <taxon>Pentatomidae</taxon>
        <taxon>Pentatominae</taxon>
        <taxon>Nezara</taxon>
    </lineage>
</organism>
<dbReference type="InterPro" id="IPR031717">
    <property type="entry name" value="ODO-1/KGD_C"/>
</dbReference>
<accession>A0A9P0HQE6</accession>
<feature type="region of interest" description="Disordered" evidence="6">
    <location>
        <begin position="135"/>
        <end position="159"/>
    </location>
</feature>
<comment type="cofactor">
    <cofactor evidence="1">
        <name>thiamine diphosphate</name>
        <dbReference type="ChEBI" id="CHEBI:58937"/>
    </cofactor>
</comment>
<dbReference type="GO" id="GO:0004591">
    <property type="term" value="F:oxoglutarate dehydrogenase (succinyl-transferring) activity"/>
    <property type="evidence" value="ECO:0007669"/>
    <property type="project" value="TreeGrafter"/>
</dbReference>
<evidence type="ECO:0000259" key="7">
    <source>
        <dbReference type="Pfam" id="PF00676"/>
    </source>
</evidence>
<dbReference type="AlphaFoldDB" id="A0A9P0HQE6"/>
<keyword evidence="4" id="KW-0560">Oxidoreductase</keyword>
<evidence type="ECO:0000256" key="5">
    <source>
        <dbReference type="ARBA" id="ARBA00023052"/>
    </source>
</evidence>
<dbReference type="InterPro" id="IPR011603">
    <property type="entry name" value="2oxoglutarate_DH_E1"/>
</dbReference>
<name>A0A9P0HQE6_NEZVI</name>
<sequence>MFRILKYLNQIKDGSSQFQRFSILRYRTYATDQPPSNGNDGQNPGNESVEDVQQRLFSGEPLHLRVDQIPPLDNPEVSDFSIDEEVEEVTKHQTEDEMEGILEGLYTNEPMHFRVDQIQRDADEIQMMSNQMDHEKTQEASNEGIATVSESPLKEREKRSERYFPKLKKPPRASILNELKVETVIRSYWSRGHLAALIDPLYISRQRMFRPEFPSRRVLRQHRVPVDRETLYHLLPDDATTLGGGYSRTKLGELMKRLNEAYCSTIGVEFSYVHDQEAKYWIRDRIENTELRFMHRDQLRYCIEHMIRTETFSEFLKDKVPKEQVRYIPLGSETSLLAVDLLVERALKKHNAREFILGMRRLGRVNILANVFNLDPVLVYSLVQSDIGRSRDGSCLGIDAVSHSSFLRGVKKRMILMSCCAIPQNFYPLTLGFTKAIQMRQNDEFGDKVWPIVIHVARGLASQGIVYETLKLNNVKNYETFGTIHLIFNNQMEQTIKREMHMTLEYCTDTLRTLNIPIFHVNGDDLVAVHFIMRLAADFRAQFRRDVAVDIVSYSRFMTQRAATKYEFIQVQQAIMHTEPVVHKYIRELINEGVITQSEVDIWRKNSLGSYADAWQKAAKMSTGDIDRNIWHSQLFLDQIRKDIKKLEKLDKATGIDRSILKKICDKFSTVPDSIKLSPKHLGLLKRRRYLIENDKLDWVICEALAYGSLLLEGNFVRISGMDVNRRLHILEEATAGGQSYDLLNNLDYQQAKYIHCKSTTSQYATAAFEYGYSCATTRTLVVWEAPEGDKTSKAQVVIDHYFAGGYLKYNYHSNIIFLIPHYHRCETVSKVCNGRPERFLQLANDCETATEINVNRQFEQTNMILTNVSTPANFFHVIRRQLRMAHRRPLVVFTPNLLISSAECKAQMKQLETGTKFQPYFPDPSIKDIFKVKKILLCTGKVYYDLKNERKNRGLDGKIAICRIEQICPLPYQKINADLLRYYTAKVAWVQEEPLNQGWWTYVEHRLLNLPCITRLECIARPPRADGGSRSVQSCFEEHSRVMVRAMTLENN</sequence>
<dbReference type="Pfam" id="PF16870">
    <property type="entry name" value="OxoGdeHyase_C"/>
    <property type="match status" value="1"/>
</dbReference>
<feature type="domain" description="2-oxoglutarate dehydrogenase E1 component/KDG C-terminal" evidence="8">
    <location>
        <begin position="907"/>
        <end position="1028"/>
    </location>
</feature>
<dbReference type="InterPro" id="IPR001017">
    <property type="entry name" value="DH_E1"/>
</dbReference>
<proteinExistence type="inferred from homology"/>
<dbReference type="OrthoDB" id="6622465at2759"/>
<dbReference type="Gene3D" id="3.40.50.11610">
    <property type="entry name" value="Multifunctional 2-oxoglutarate metabolism enzyme, C-terminal domain"/>
    <property type="match status" value="1"/>
</dbReference>
<dbReference type="EMBL" id="OV725082">
    <property type="protein sequence ID" value="CAH1405591.1"/>
    <property type="molecule type" value="Genomic_DNA"/>
</dbReference>
<evidence type="ECO:0000313" key="10">
    <source>
        <dbReference type="Proteomes" id="UP001152798"/>
    </source>
</evidence>
<evidence type="ECO:0000256" key="3">
    <source>
        <dbReference type="ARBA" id="ARBA00022946"/>
    </source>
</evidence>
<reference evidence="9" key="1">
    <citation type="submission" date="2022-01" db="EMBL/GenBank/DDBJ databases">
        <authorList>
            <person name="King R."/>
        </authorList>
    </citation>
    <scope>NUCLEOTIDE SEQUENCE</scope>
</reference>
<evidence type="ECO:0000256" key="2">
    <source>
        <dbReference type="ARBA" id="ARBA00006936"/>
    </source>
</evidence>
<evidence type="ECO:0000256" key="6">
    <source>
        <dbReference type="SAM" id="MobiDB-lite"/>
    </source>
</evidence>
<evidence type="ECO:0000313" key="9">
    <source>
        <dbReference type="EMBL" id="CAH1405591.1"/>
    </source>
</evidence>
<dbReference type="GO" id="GO:0030976">
    <property type="term" value="F:thiamine pyrophosphate binding"/>
    <property type="evidence" value="ECO:0007669"/>
    <property type="project" value="InterPro"/>
</dbReference>
<evidence type="ECO:0000259" key="8">
    <source>
        <dbReference type="Pfam" id="PF16870"/>
    </source>
</evidence>
<dbReference type="Proteomes" id="UP001152798">
    <property type="component" value="Chromosome 6"/>
</dbReference>
<keyword evidence="10" id="KW-1185">Reference proteome</keyword>
<comment type="similarity">
    <text evidence="2">Belongs to the alpha-ketoglutarate dehydrogenase family.</text>
</comment>
<evidence type="ECO:0000256" key="4">
    <source>
        <dbReference type="ARBA" id="ARBA00023002"/>
    </source>
</evidence>
<gene>
    <name evidence="9" type="ORF">NEZAVI_LOCUS13769</name>
</gene>
<dbReference type="Gene3D" id="3.40.50.970">
    <property type="match status" value="1"/>
</dbReference>
<evidence type="ECO:0000256" key="1">
    <source>
        <dbReference type="ARBA" id="ARBA00001964"/>
    </source>
</evidence>
<feature type="compositionally biased region" description="Polar residues" evidence="6">
    <location>
        <begin position="30"/>
        <end position="46"/>
    </location>
</feature>
<dbReference type="SUPFAM" id="SSF52518">
    <property type="entry name" value="Thiamin diphosphate-binding fold (THDP-binding)"/>
    <property type="match status" value="2"/>
</dbReference>
<dbReference type="InterPro" id="IPR029061">
    <property type="entry name" value="THDP-binding"/>
</dbReference>
<dbReference type="GO" id="GO:0006099">
    <property type="term" value="P:tricarboxylic acid cycle"/>
    <property type="evidence" value="ECO:0007669"/>
    <property type="project" value="TreeGrafter"/>
</dbReference>
<dbReference type="PANTHER" id="PTHR23152">
    <property type="entry name" value="2-OXOGLUTARATE DEHYDROGENASE"/>
    <property type="match status" value="1"/>
</dbReference>
<protein>
    <submittedName>
        <fullName evidence="9">Uncharacterized protein</fullName>
    </submittedName>
</protein>
<dbReference type="PIRSF" id="PIRSF000157">
    <property type="entry name" value="Oxoglu_dh_E1"/>
    <property type="match status" value="1"/>
</dbReference>
<dbReference type="PANTHER" id="PTHR23152:SF4">
    <property type="entry name" value="2-OXOADIPATE DEHYDROGENASE COMPLEX COMPONENT E1"/>
    <property type="match status" value="1"/>
</dbReference>
<keyword evidence="5" id="KW-0786">Thiamine pyrophosphate</keyword>
<dbReference type="Gene3D" id="1.10.287.1150">
    <property type="entry name" value="TPP helical domain"/>
    <property type="match status" value="1"/>
</dbReference>